<evidence type="ECO:0000256" key="2">
    <source>
        <dbReference type="SAM" id="MobiDB-lite"/>
    </source>
</evidence>
<dbReference type="PANTHER" id="PTHR42996">
    <property type="entry name" value="PHOSPHATE-BINDING PROTEIN PSTS"/>
    <property type="match status" value="1"/>
</dbReference>
<proteinExistence type="inferred from homology"/>
<feature type="compositionally biased region" description="Gly residues" evidence="2">
    <location>
        <begin position="408"/>
        <end position="432"/>
    </location>
</feature>
<protein>
    <submittedName>
        <fullName evidence="5">Unannotated protein</fullName>
    </submittedName>
</protein>
<dbReference type="SUPFAM" id="SSF53850">
    <property type="entry name" value="Periplasmic binding protein-like II"/>
    <property type="match status" value="1"/>
</dbReference>
<feature type="region of interest" description="Disordered" evidence="2">
    <location>
        <begin position="391"/>
        <end position="432"/>
    </location>
</feature>
<dbReference type="InterPro" id="IPR024370">
    <property type="entry name" value="PBP_domain"/>
</dbReference>
<evidence type="ECO:0000313" key="5">
    <source>
        <dbReference type="EMBL" id="CAB4909001.1"/>
    </source>
</evidence>
<dbReference type="PANTHER" id="PTHR42996:SF1">
    <property type="entry name" value="PHOSPHATE-BINDING PROTEIN PSTS"/>
    <property type="match status" value="1"/>
</dbReference>
<organism evidence="5">
    <name type="scientific">freshwater metagenome</name>
    <dbReference type="NCBI Taxonomy" id="449393"/>
    <lineage>
        <taxon>unclassified sequences</taxon>
        <taxon>metagenomes</taxon>
        <taxon>ecological metagenomes</taxon>
    </lineage>
</organism>
<dbReference type="AlphaFoldDB" id="A0A6J7GL42"/>
<name>A0A6J7GL42_9ZZZZ</name>
<sequence>MITKVGGRVLGAVAVVVCALATSVAPVSAAGTVEGAGSSFPQLEIEQWRSDVAKRPYSLRINYVSSGSTFGRQQYIQGSVDFGVSDIPFQLDEISQAAARPYTYVAISAGGVGFMYNLRDTSGKRIGFTTANGGNGKQLKLTPRTVCRLFSEPNMQWNDPELAADNADIALPAKRVQPVFRADGSGTGFVVQEFCIATAPDVWAKFVDYVRKTPVLAQGFAGDPFLDGKPSSKWPVYAGQAAFAGDGVANVVATDTSGDNGITYVEAGFAEVRGFPNAFMKNAAGIYHYPDSANVNTALKYASQNADRTVTLDYTTPDPDAYFPSSYSYAIVPTSGIDASKGKDLATFLNYAVLQGQAKADRLGYAPLSQQIVDISLNEIVKIPGAPPKPNVTSFDVDSGSVPPTTIAGGGDGGGGNTGGQVNTGGASTGGASTGGAVAKGGAATTGGAANGATPTGAGGTGATGTVSGAAGVVRRAGASGPVTEVASAALTRSGGNADSLASVAATTSGSAPNNAEVLITLLQGAALCGAAAAIAFRWHRSRAVS</sequence>
<dbReference type="EMBL" id="CAFBMH010000043">
    <property type="protein sequence ID" value="CAB4909001.1"/>
    <property type="molecule type" value="Genomic_DNA"/>
</dbReference>
<dbReference type="EMBL" id="CAEZYR010000014">
    <property type="protein sequence ID" value="CAB4732715.1"/>
    <property type="molecule type" value="Genomic_DNA"/>
</dbReference>
<evidence type="ECO:0000313" key="4">
    <source>
        <dbReference type="EMBL" id="CAB4732715.1"/>
    </source>
</evidence>
<dbReference type="Pfam" id="PF12849">
    <property type="entry name" value="PBP_like_2"/>
    <property type="match status" value="1"/>
</dbReference>
<dbReference type="InterPro" id="IPR050962">
    <property type="entry name" value="Phosphate-bind_PstS"/>
</dbReference>
<dbReference type="Gene3D" id="3.40.190.10">
    <property type="entry name" value="Periplasmic binding protein-like II"/>
    <property type="match status" value="2"/>
</dbReference>
<evidence type="ECO:0000256" key="1">
    <source>
        <dbReference type="ARBA" id="ARBA00008725"/>
    </source>
</evidence>
<accession>A0A6J7GL42</accession>
<gene>
    <name evidence="4" type="ORF">UFOPK2754_00595</name>
    <name evidence="5" type="ORF">UFOPK3543_01359</name>
</gene>
<comment type="similarity">
    <text evidence="1">Belongs to the PstS family.</text>
</comment>
<evidence type="ECO:0000259" key="3">
    <source>
        <dbReference type="Pfam" id="PF12849"/>
    </source>
</evidence>
<reference evidence="5" key="1">
    <citation type="submission" date="2020-05" db="EMBL/GenBank/DDBJ databases">
        <authorList>
            <person name="Chiriac C."/>
            <person name="Salcher M."/>
            <person name="Ghai R."/>
            <person name="Kavagutti S V."/>
        </authorList>
    </citation>
    <scope>NUCLEOTIDE SEQUENCE</scope>
</reference>
<feature type="domain" description="PBP" evidence="3">
    <location>
        <begin position="29"/>
        <end position="349"/>
    </location>
</feature>